<dbReference type="EMBL" id="WKJJ01000008">
    <property type="protein sequence ID" value="MRV72972.1"/>
    <property type="molecule type" value="Genomic_DNA"/>
</dbReference>
<sequence>MKRFATLATLLWAGAASATLPQHDALTYEGRQSVVLMNGRASLPVPPSDRLAAMRKQNYCSAAGGPVARWAIIDSTLYLTHFSDCGTNMPLGAVYEGVTSPLVATWISGELRASRGAIICFTMEKGAVAATALVFTVDQGIVTDVEESDNSGACPER</sequence>
<comment type="caution">
    <text evidence="2">The sequence shown here is derived from an EMBL/GenBank/DDBJ whole genome shotgun (WGS) entry which is preliminary data.</text>
</comment>
<feature type="chain" id="PRO_5031027353" evidence="1">
    <location>
        <begin position="19"/>
        <end position="157"/>
    </location>
</feature>
<organism evidence="2 3">
    <name type="scientific">Pseudoduganella rivuli</name>
    <dbReference type="NCBI Taxonomy" id="2666085"/>
    <lineage>
        <taxon>Bacteria</taxon>
        <taxon>Pseudomonadati</taxon>
        <taxon>Pseudomonadota</taxon>
        <taxon>Betaproteobacteria</taxon>
        <taxon>Burkholderiales</taxon>
        <taxon>Oxalobacteraceae</taxon>
        <taxon>Telluria group</taxon>
        <taxon>Pseudoduganella</taxon>
    </lineage>
</organism>
<accession>A0A7X2IMW5</accession>
<proteinExistence type="predicted"/>
<feature type="signal peptide" evidence="1">
    <location>
        <begin position="1"/>
        <end position="18"/>
    </location>
</feature>
<keyword evidence="1" id="KW-0732">Signal</keyword>
<dbReference type="AlphaFoldDB" id="A0A7X2IMW5"/>
<evidence type="ECO:0000313" key="3">
    <source>
        <dbReference type="Proteomes" id="UP000446768"/>
    </source>
</evidence>
<name>A0A7X2IMW5_9BURK</name>
<evidence type="ECO:0000256" key="1">
    <source>
        <dbReference type="SAM" id="SignalP"/>
    </source>
</evidence>
<dbReference type="RefSeq" id="WP_154375080.1">
    <property type="nucleotide sequence ID" value="NZ_WKJJ01000008.1"/>
</dbReference>
<reference evidence="2 3" key="1">
    <citation type="submission" date="2019-11" db="EMBL/GenBank/DDBJ databases">
        <title>Novel species isolated from a subtropical stream in China.</title>
        <authorList>
            <person name="Lu H."/>
        </authorList>
    </citation>
    <scope>NUCLEOTIDE SEQUENCE [LARGE SCALE GENOMIC DNA]</scope>
    <source>
        <strain evidence="2 3">FT92W</strain>
    </source>
</reference>
<evidence type="ECO:0000313" key="2">
    <source>
        <dbReference type="EMBL" id="MRV72972.1"/>
    </source>
</evidence>
<dbReference type="Proteomes" id="UP000446768">
    <property type="component" value="Unassembled WGS sequence"/>
</dbReference>
<protein>
    <submittedName>
        <fullName evidence="2">Uncharacterized protein</fullName>
    </submittedName>
</protein>
<gene>
    <name evidence="2" type="ORF">GJ700_14780</name>
</gene>
<keyword evidence="3" id="KW-1185">Reference proteome</keyword>